<protein>
    <recommendedName>
        <fullName evidence="6">G-protein coupled receptors family 1 profile domain-containing protein</fullName>
    </recommendedName>
</protein>
<dbReference type="Proteomes" id="UP000007635">
    <property type="component" value="Chromosome VII"/>
</dbReference>
<dbReference type="GO" id="GO:0016020">
    <property type="term" value="C:membrane"/>
    <property type="evidence" value="ECO:0007669"/>
    <property type="project" value="UniProtKB-SubCell"/>
</dbReference>
<evidence type="ECO:0000256" key="4">
    <source>
        <dbReference type="ARBA" id="ARBA00023136"/>
    </source>
</evidence>
<feature type="transmembrane region" description="Helical" evidence="5">
    <location>
        <begin position="133"/>
        <end position="156"/>
    </location>
</feature>
<dbReference type="InParanoid" id="G3NB40"/>
<dbReference type="CDD" id="cd00637">
    <property type="entry name" value="7tm_classA_rhodopsin-like"/>
    <property type="match status" value="1"/>
</dbReference>
<proteinExistence type="predicted"/>
<evidence type="ECO:0000256" key="1">
    <source>
        <dbReference type="ARBA" id="ARBA00004370"/>
    </source>
</evidence>
<dbReference type="Pfam" id="PF00001">
    <property type="entry name" value="7tm_1"/>
    <property type="match status" value="1"/>
</dbReference>
<dbReference type="PANTHER" id="PTHR26451:SF866">
    <property type="entry name" value="ODORANT RECEPTOR-RELATED"/>
    <property type="match status" value="1"/>
</dbReference>
<evidence type="ECO:0000259" key="6">
    <source>
        <dbReference type="PROSITE" id="PS50262"/>
    </source>
</evidence>
<feature type="transmembrane region" description="Helical" evidence="5">
    <location>
        <begin position="20"/>
        <end position="42"/>
    </location>
</feature>
<dbReference type="OMA" id="IVFVWVQ"/>
<evidence type="ECO:0000313" key="7">
    <source>
        <dbReference type="Ensembl" id="ENSGACP00000002536.2"/>
    </source>
</evidence>
<keyword evidence="2 5" id="KW-0812">Transmembrane</keyword>
<feature type="transmembrane region" description="Helical" evidence="5">
    <location>
        <begin position="188"/>
        <end position="209"/>
    </location>
</feature>
<dbReference type="eggNOG" id="ENOG502RYAP">
    <property type="taxonomic scope" value="Eukaryota"/>
</dbReference>
<evidence type="ECO:0000256" key="5">
    <source>
        <dbReference type="SAM" id="Phobius"/>
    </source>
</evidence>
<dbReference type="GeneTree" id="ENSGT00940000163093"/>
<dbReference type="GO" id="GO:0005549">
    <property type="term" value="F:odorant binding"/>
    <property type="evidence" value="ECO:0007669"/>
    <property type="project" value="TreeGrafter"/>
</dbReference>
<dbReference type="InterPro" id="IPR017452">
    <property type="entry name" value="GPCR_Rhodpsn_7TM"/>
</dbReference>
<reference evidence="7" key="3">
    <citation type="submission" date="2025-09" db="UniProtKB">
        <authorList>
            <consortium name="Ensembl"/>
        </authorList>
    </citation>
    <scope>IDENTIFICATION</scope>
</reference>
<comment type="subcellular location">
    <subcellularLocation>
        <location evidence="1">Membrane</location>
    </subcellularLocation>
</comment>
<dbReference type="InterPro" id="IPR000276">
    <property type="entry name" value="GPCR_Rhodpsn"/>
</dbReference>
<feature type="transmembrane region" description="Helical" evidence="5">
    <location>
        <begin position="54"/>
        <end position="78"/>
    </location>
</feature>
<evidence type="ECO:0000256" key="3">
    <source>
        <dbReference type="ARBA" id="ARBA00022989"/>
    </source>
</evidence>
<dbReference type="GO" id="GO:0004984">
    <property type="term" value="F:olfactory receptor activity"/>
    <property type="evidence" value="ECO:0007669"/>
    <property type="project" value="TreeGrafter"/>
</dbReference>
<feature type="transmembrane region" description="Helical" evidence="5">
    <location>
        <begin position="269"/>
        <end position="287"/>
    </location>
</feature>
<keyword evidence="3 5" id="KW-1133">Transmembrane helix</keyword>
<name>G3NB40_GASAC</name>
<sequence length="320" mass="34723">SIKANLFVTSYQGLLESVAFSMLTTVPCCVFLLVNAAMLLTLRSRPLFRETPRYVLLLNLLCADTAQMALSQLLYLLAASRAPLTYPACGVLVMLADLTNAVSPLTLVAMSLERYVAVCRPLRHAALVTPRSTMAAVAAVWAFSSLNVLTQVVLLLDFPFQDLQSLRMDDFCSKGRVMLGAASEVYDRGYTCFLFVSTSVAVASSYVAVTMAARSASSGGASARRARDTLLLHLVQVGLSLSSTVYSPVLMALSRSVNRLLFVRLQNVLYVAIFIFPRCLSSLIYGLRDKSIQPVLLQHLSCGLKLPIGTSPPSPRDVDV</sequence>
<dbReference type="Ensembl" id="ENSGACT00000002544.2">
    <property type="protein sequence ID" value="ENSGACP00000002536.2"/>
    <property type="gene ID" value="ENSGACG00000001951.2"/>
</dbReference>
<dbReference type="InterPro" id="IPR052921">
    <property type="entry name" value="GPCR1_Superfamily_Member"/>
</dbReference>
<keyword evidence="8" id="KW-1185">Reference proteome</keyword>
<feature type="transmembrane region" description="Helical" evidence="5">
    <location>
        <begin position="84"/>
        <end position="112"/>
    </location>
</feature>
<feature type="transmembrane region" description="Helical" evidence="5">
    <location>
        <begin position="230"/>
        <end position="249"/>
    </location>
</feature>
<dbReference type="SUPFAM" id="SSF81321">
    <property type="entry name" value="Family A G protein-coupled receptor-like"/>
    <property type="match status" value="1"/>
</dbReference>
<dbReference type="Gene3D" id="1.20.1070.10">
    <property type="entry name" value="Rhodopsin 7-helix transmembrane proteins"/>
    <property type="match status" value="1"/>
</dbReference>
<organism evidence="7 8">
    <name type="scientific">Gasterosteus aculeatus aculeatus</name>
    <name type="common">three-spined stickleback</name>
    <dbReference type="NCBI Taxonomy" id="481459"/>
    <lineage>
        <taxon>Eukaryota</taxon>
        <taxon>Metazoa</taxon>
        <taxon>Chordata</taxon>
        <taxon>Craniata</taxon>
        <taxon>Vertebrata</taxon>
        <taxon>Euteleostomi</taxon>
        <taxon>Actinopterygii</taxon>
        <taxon>Neopterygii</taxon>
        <taxon>Teleostei</taxon>
        <taxon>Neoteleostei</taxon>
        <taxon>Acanthomorphata</taxon>
        <taxon>Eupercaria</taxon>
        <taxon>Perciformes</taxon>
        <taxon>Cottioidei</taxon>
        <taxon>Gasterosteales</taxon>
        <taxon>Gasterosteidae</taxon>
        <taxon>Gasterosteus</taxon>
    </lineage>
</organism>
<keyword evidence="4 5" id="KW-0472">Membrane</keyword>
<reference evidence="7" key="2">
    <citation type="submission" date="2025-08" db="UniProtKB">
        <authorList>
            <consortium name="Ensembl"/>
        </authorList>
    </citation>
    <scope>IDENTIFICATION</scope>
</reference>
<dbReference type="GO" id="GO:0004930">
    <property type="term" value="F:G protein-coupled receptor activity"/>
    <property type="evidence" value="ECO:0007669"/>
    <property type="project" value="InterPro"/>
</dbReference>
<accession>G3NB40</accession>
<dbReference type="PANTHER" id="PTHR26451">
    <property type="entry name" value="G_PROTEIN_RECEP_F1_2 DOMAIN-CONTAINING PROTEIN"/>
    <property type="match status" value="1"/>
</dbReference>
<dbReference type="STRING" id="69293.ENSGACP00000002536"/>
<feature type="domain" description="G-protein coupled receptors family 1 profile" evidence="6">
    <location>
        <begin position="34"/>
        <end position="285"/>
    </location>
</feature>
<evidence type="ECO:0000256" key="2">
    <source>
        <dbReference type="ARBA" id="ARBA00022692"/>
    </source>
</evidence>
<dbReference type="FunFam" id="1.20.1070.10:FF:000096">
    <property type="entry name" value="Odorant receptor 131-2"/>
    <property type="match status" value="1"/>
</dbReference>
<dbReference type="PROSITE" id="PS50262">
    <property type="entry name" value="G_PROTEIN_RECEP_F1_2"/>
    <property type="match status" value="1"/>
</dbReference>
<evidence type="ECO:0000313" key="8">
    <source>
        <dbReference type="Proteomes" id="UP000007635"/>
    </source>
</evidence>
<reference evidence="7 8" key="1">
    <citation type="journal article" date="2021" name="G3 (Bethesda)">
        <title>Improved contiguity of the threespine stickleback genome using long-read sequencing.</title>
        <authorList>
            <person name="Nath S."/>
            <person name="Shaw D.E."/>
            <person name="White M.A."/>
        </authorList>
    </citation>
    <scope>NUCLEOTIDE SEQUENCE [LARGE SCALE GENOMIC DNA]</scope>
    <source>
        <strain evidence="7 8">Lake Benthic</strain>
    </source>
</reference>
<dbReference type="AlphaFoldDB" id="G3NB40"/>